<protein>
    <submittedName>
        <fullName evidence="2">Uncharacterized protein</fullName>
    </submittedName>
</protein>
<evidence type="ECO:0000313" key="2">
    <source>
        <dbReference type="EMBL" id="PJE97156.1"/>
    </source>
</evidence>
<dbReference type="AlphaFoldDB" id="A0A2M8LYV1"/>
<feature type="region of interest" description="Disordered" evidence="1">
    <location>
        <begin position="51"/>
        <end position="73"/>
    </location>
</feature>
<dbReference type="Proteomes" id="UP000230407">
    <property type="component" value="Unassembled WGS sequence"/>
</dbReference>
<evidence type="ECO:0000256" key="1">
    <source>
        <dbReference type="SAM" id="MobiDB-lite"/>
    </source>
</evidence>
<dbReference type="InterPro" id="IPR045677">
    <property type="entry name" value="DUF6197"/>
</dbReference>
<proteinExistence type="predicted"/>
<accession>A0A2M8LYV1</accession>
<organism evidence="2 3">
    <name type="scientific">Streptomyces carminius</name>
    <dbReference type="NCBI Taxonomy" id="2665496"/>
    <lineage>
        <taxon>Bacteria</taxon>
        <taxon>Bacillati</taxon>
        <taxon>Actinomycetota</taxon>
        <taxon>Actinomycetes</taxon>
        <taxon>Kitasatosporales</taxon>
        <taxon>Streptomycetaceae</taxon>
        <taxon>Streptomyces</taxon>
    </lineage>
</organism>
<evidence type="ECO:0000313" key="3">
    <source>
        <dbReference type="Proteomes" id="UP000230407"/>
    </source>
</evidence>
<dbReference type="EMBL" id="PGGW01000049">
    <property type="protein sequence ID" value="PJE97156.1"/>
    <property type="molecule type" value="Genomic_DNA"/>
</dbReference>
<keyword evidence="3" id="KW-1185">Reference proteome</keyword>
<name>A0A2M8LYV1_9ACTN</name>
<reference evidence="2 3" key="1">
    <citation type="submission" date="2017-11" db="EMBL/GenBank/DDBJ databases">
        <title>Streptomyces carmine sp. nov., a novel actinomycete isolated from Sophora alopecuroides in Xinjiang, China.</title>
        <authorList>
            <person name="Wang Y."/>
            <person name="Luo X."/>
            <person name="Wan C."/>
            <person name="Zhang L."/>
        </authorList>
    </citation>
    <scope>NUCLEOTIDE SEQUENCE [LARGE SCALE GENOMIC DNA]</scope>
    <source>
        <strain evidence="2 3">TRM SA0054</strain>
    </source>
</reference>
<dbReference type="Pfam" id="PF19698">
    <property type="entry name" value="DUF6197"/>
    <property type="match status" value="1"/>
</dbReference>
<dbReference type="RefSeq" id="WP_100202358.1">
    <property type="nucleotide sequence ID" value="NZ_PGGW01000049.1"/>
</dbReference>
<comment type="caution">
    <text evidence="2">The sequence shown here is derived from an EMBL/GenBank/DDBJ whole genome shotgun (WGS) entry which is preliminary data.</text>
</comment>
<sequence>MTVQTDTTTLPTAEEIAASLDWRGRSGEVVPGADAAHHLEAVRSLLDKRGWSRTVGSGSDEEETEDGTHPLAGADESWTVKRLLLGLIRAVVEEMSWTPAPPTLNGALDAVSRTADGDADTETVAGRCIEAVLRLRTGARYPSLIAWSGKRGRTYEEICEVLTEAAAFARTHGPAVA</sequence>
<gene>
    <name evidence="2" type="ORF">CUT44_14345</name>
</gene>